<evidence type="ECO:0000313" key="2">
    <source>
        <dbReference type="Proteomes" id="UP000243494"/>
    </source>
</evidence>
<sequence>MPQTINKDHVKGALVGVGICAAGYYLYKKNQTQVDNFLREQGISVPTANHKEYKHMSIEELMETKELVEDLIAEKEINLNSDVENNLIVE</sequence>
<dbReference type="AlphaFoldDB" id="A0A371ISA3"/>
<protein>
    <submittedName>
        <fullName evidence="1">Uncharacterized protein</fullName>
    </submittedName>
</protein>
<comment type="caution">
    <text evidence="1">The sequence shown here is derived from an EMBL/GenBank/DDBJ whole genome shotgun (WGS) entry which is preliminary data.</text>
</comment>
<reference evidence="1 2" key="1">
    <citation type="journal article" date="2017" name="Genome Announc.">
        <title>Draft Genome Sequence of Romboutsia maritimum sp. nov. Strain CCRI-22766(T), Isolated from Coastal Estuarine Mud.</title>
        <authorList>
            <person name="Maheux A.F."/>
            <person name="Boudreau D.K."/>
            <person name="Berube E."/>
            <person name="Boissinot M."/>
            <person name="Raymond F."/>
            <person name="Brodeur S."/>
            <person name="Corbeil J."/>
            <person name="Brightwell G."/>
            <person name="Broda D."/>
            <person name="Omar R.F."/>
            <person name="Bergeron M.G."/>
        </authorList>
    </citation>
    <scope>NUCLEOTIDE SEQUENCE [LARGE SCALE GENOMIC DNA]</scope>
    <source>
        <strain evidence="1 2">CCRI-22766</strain>
    </source>
</reference>
<organism evidence="1 2">
    <name type="scientific">Romboutsia maritimum</name>
    <dbReference type="NCBI Taxonomy" id="2020948"/>
    <lineage>
        <taxon>Bacteria</taxon>
        <taxon>Bacillati</taxon>
        <taxon>Bacillota</taxon>
        <taxon>Clostridia</taxon>
        <taxon>Peptostreptococcales</taxon>
        <taxon>Peptostreptococcaceae</taxon>
        <taxon>Romboutsia</taxon>
    </lineage>
</organism>
<gene>
    <name evidence="1" type="ORF">CHF27_008645</name>
</gene>
<evidence type="ECO:0000313" key="1">
    <source>
        <dbReference type="EMBL" id="RDY23357.1"/>
    </source>
</evidence>
<dbReference type="EMBL" id="NOJZ02000014">
    <property type="protein sequence ID" value="RDY23357.1"/>
    <property type="molecule type" value="Genomic_DNA"/>
</dbReference>
<dbReference type="Proteomes" id="UP000243494">
    <property type="component" value="Unassembled WGS sequence"/>
</dbReference>
<proteinExistence type="predicted"/>
<keyword evidence="2" id="KW-1185">Reference proteome</keyword>
<accession>A0A371ISA3</accession>
<dbReference type="OrthoDB" id="1753275at2"/>
<name>A0A371ISA3_9FIRM</name>